<evidence type="ECO:0000313" key="1">
    <source>
        <dbReference type="EMBL" id="KAF2795161.1"/>
    </source>
</evidence>
<dbReference type="Proteomes" id="UP000799757">
    <property type="component" value="Unassembled WGS sequence"/>
</dbReference>
<dbReference type="EMBL" id="MU001867">
    <property type="protein sequence ID" value="KAF2795161.1"/>
    <property type="molecule type" value="Genomic_DNA"/>
</dbReference>
<evidence type="ECO:0000313" key="2">
    <source>
        <dbReference type="Proteomes" id="UP000799757"/>
    </source>
</evidence>
<reference evidence="1" key="1">
    <citation type="journal article" date="2020" name="Stud. Mycol.">
        <title>101 Dothideomycetes genomes: a test case for predicting lifestyles and emergence of pathogens.</title>
        <authorList>
            <person name="Haridas S."/>
            <person name="Albert R."/>
            <person name="Binder M."/>
            <person name="Bloem J."/>
            <person name="Labutti K."/>
            <person name="Salamov A."/>
            <person name="Andreopoulos B."/>
            <person name="Baker S."/>
            <person name="Barry K."/>
            <person name="Bills G."/>
            <person name="Bluhm B."/>
            <person name="Cannon C."/>
            <person name="Castanera R."/>
            <person name="Culley D."/>
            <person name="Daum C."/>
            <person name="Ezra D."/>
            <person name="Gonzalez J."/>
            <person name="Henrissat B."/>
            <person name="Kuo A."/>
            <person name="Liang C."/>
            <person name="Lipzen A."/>
            <person name="Lutzoni F."/>
            <person name="Magnuson J."/>
            <person name="Mondo S."/>
            <person name="Nolan M."/>
            <person name="Ohm R."/>
            <person name="Pangilinan J."/>
            <person name="Park H.-J."/>
            <person name="Ramirez L."/>
            <person name="Alfaro M."/>
            <person name="Sun H."/>
            <person name="Tritt A."/>
            <person name="Yoshinaga Y."/>
            <person name="Zwiers L.-H."/>
            <person name="Turgeon B."/>
            <person name="Goodwin S."/>
            <person name="Spatafora J."/>
            <person name="Crous P."/>
            <person name="Grigoriev I."/>
        </authorList>
    </citation>
    <scope>NUCLEOTIDE SEQUENCE</scope>
    <source>
        <strain evidence="1">CBS 109.77</strain>
    </source>
</reference>
<protein>
    <submittedName>
        <fullName evidence="1">Uncharacterized protein</fullName>
    </submittedName>
</protein>
<sequence length="66" mass="7816">MRELHGAQRAQRVPDVLQLQHVLQDALIPRSVRMQTLQSLRIRPSLESRSVYDDWMLKQLNTYLES</sequence>
<name>A0A6A6XFQ8_9PLEO</name>
<organism evidence="1 2">
    <name type="scientific">Melanomma pulvis-pyrius CBS 109.77</name>
    <dbReference type="NCBI Taxonomy" id="1314802"/>
    <lineage>
        <taxon>Eukaryota</taxon>
        <taxon>Fungi</taxon>
        <taxon>Dikarya</taxon>
        <taxon>Ascomycota</taxon>
        <taxon>Pezizomycotina</taxon>
        <taxon>Dothideomycetes</taxon>
        <taxon>Pleosporomycetidae</taxon>
        <taxon>Pleosporales</taxon>
        <taxon>Melanommataceae</taxon>
        <taxon>Melanomma</taxon>
    </lineage>
</organism>
<keyword evidence="2" id="KW-1185">Reference proteome</keyword>
<proteinExistence type="predicted"/>
<accession>A0A6A6XFQ8</accession>
<dbReference type="AlphaFoldDB" id="A0A6A6XFQ8"/>
<gene>
    <name evidence="1" type="ORF">K505DRAFT_324252</name>
</gene>